<feature type="compositionally biased region" description="Pro residues" evidence="1">
    <location>
        <begin position="29"/>
        <end position="41"/>
    </location>
</feature>
<feature type="compositionally biased region" description="Basic and acidic residues" evidence="1">
    <location>
        <begin position="277"/>
        <end position="327"/>
    </location>
</feature>
<feature type="region of interest" description="Disordered" evidence="1">
    <location>
        <begin position="1"/>
        <end position="49"/>
    </location>
</feature>
<sequence length="349" mass="38653">MSPGSSTESYPAFARIGLRENPGKKPQPGNLPRPGIEPEPPGFAARRADRYSTSVDNIYSKGIPERIWCSQYSQKKHNTGIGKQIGTTGSLVSKKGKHRSSKLPTVVVDAVTVAPRQKLTFSDIGLLQSRRSTDEILSNSIENEALGQATVPLPSSFTVNKTNDLESSTTQQERLSDIDSETDCKDTVDKIDVRQNTQPNICGRDTNIHDGSETESVDENDVEIINDNTSIENEERLLIINVYRTPLVKSSPQETRDRPNMTPPRATSEVLNPQPMVEDKGAAPSADEGKIDRDRSAAEETRYLQNHERISSDAEEEHGKQGKEKDVSNLLKYFEVSADANESYRDILQ</sequence>
<dbReference type="EMBL" id="JAJSOF020000017">
    <property type="protein sequence ID" value="KAJ4440680.1"/>
    <property type="molecule type" value="Genomic_DNA"/>
</dbReference>
<gene>
    <name evidence="2" type="ORF">ANN_08828</name>
</gene>
<feature type="region of interest" description="Disordered" evidence="1">
    <location>
        <begin position="249"/>
        <end position="328"/>
    </location>
</feature>
<protein>
    <submittedName>
        <fullName evidence="2">Uncharacterized protein</fullName>
    </submittedName>
</protein>
<evidence type="ECO:0000256" key="1">
    <source>
        <dbReference type="SAM" id="MobiDB-lite"/>
    </source>
</evidence>
<accession>A0ABQ8T2H1</accession>
<reference evidence="2 3" key="1">
    <citation type="journal article" date="2022" name="Allergy">
        <title>Genome assembly and annotation of Periplaneta americana reveal a comprehensive cockroach allergen profile.</title>
        <authorList>
            <person name="Wang L."/>
            <person name="Xiong Q."/>
            <person name="Saelim N."/>
            <person name="Wang L."/>
            <person name="Nong W."/>
            <person name="Wan A.T."/>
            <person name="Shi M."/>
            <person name="Liu X."/>
            <person name="Cao Q."/>
            <person name="Hui J.H.L."/>
            <person name="Sookrung N."/>
            <person name="Leung T.F."/>
            <person name="Tungtrongchitr A."/>
            <person name="Tsui S.K.W."/>
        </authorList>
    </citation>
    <scope>NUCLEOTIDE SEQUENCE [LARGE SCALE GENOMIC DNA]</scope>
    <source>
        <strain evidence="2">PWHHKU_190912</strain>
    </source>
</reference>
<evidence type="ECO:0000313" key="3">
    <source>
        <dbReference type="Proteomes" id="UP001148838"/>
    </source>
</evidence>
<name>A0ABQ8T2H1_PERAM</name>
<proteinExistence type="predicted"/>
<keyword evidence="3" id="KW-1185">Reference proteome</keyword>
<comment type="caution">
    <text evidence="2">The sequence shown here is derived from an EMBL/GenBank/DDBJ whole genome shotgun (WGS) entry which is preliminary data.</text>
</comment>
<organism evidence="2 3">
    <name type="scientific">Periplaneta americana</name>
    <name type="common">American cockroach</name>
    <name type="synonym">Blatta americana</name>
    <dbReference type="NCBI Taxonomy" id="6978"/>
    <lineage>
        <taxon>Eukaryota</taxon>
        <taxon>Metazoa</taxon>
        <taxon>Ecdysozoa</taxon>
        <taxon>Arthropoda</taxon>
        <taxon>Hexapoda</taxon>
        <taxon>Insecta</taxon>
        <taxon>Pterygota</taxon>
        <taxon>Neoptera</taxon>
        <taxon>Polyneoptera</taxon>
        <taxon>Dictyoptera</taxon>
        <taxon>Blattodea</taxon>
        <taxon>Blattoidea</taxon>
        <taxon>Blattidae</taxon>
        <taxon>Blattinae</taxon>
        <taxon>Periplaneta</taxon>
    </lineage>
</organism>
<dbReference type="Proteomes" id="UP001148838">
    <property type="component" value="Unassembled WGS sequence"/>
</dbReference>
<evidence type="ECO:0000313" key="2">
    <source>
        <dbReference type="EMBL" id="KAJ4440680.1"/>
    </source>
</evidence>